<evidence type="ECO:0000256" key="7">
    <source>
        <dbReference type="ARBA" id="ARBA00043129"/>
    </source>
</evidence>
<evidence type="ECO:0000256" key="1">
    <source>
        <dbReference type="ARBA" id="ARBA00009059"/>
    </source>
</evidence>
<gene>
    <name evidence="14" type="ORF">BCR38DRAFT_88228</name>
</gene>
<sequence length="237" mass="26432">MSESKNKDGPTPDSKIRTDDSRQYWESVDADENGMLGGFQAISKVDLRGSRAFLAKLGFGKTSTLRKVRRAVDGGAGIGRITKNLLIDVSDTVDIVEPIAKFTAELKDVSGVGHVFNVGLEEWQPMEGVSYDIIWNQWVVGHLTDAQLIKYLERCKEALSRDEETGRTIGLIVLKENLTRTNEDLFDETDSSVTRHDGSFKRLFAAAGLKIVRTELQNGLPKQIFPVRMYALRPKDS</sequence>
<dbReference type="GO" id="GO:0005737">
    <property type="term" value="C:cytoplasm"/>
    <property type="evidence" value="ECO:0007669"/>
    <property type="project" value="TreeGrafter"/>
</dbReference>
<dbReference type="FunCoup" id="A0A1Y2EDD8">
    <property type="interactions" value="480"/>
</dbReference>
<dbReference type="EC" id="2.1.1.244" evidence="5"/>
<keyword evidence="3 14" id="KW-0808">Transferase</keyword>
<dbReference type="SUPFAM" id="SSF53335">
    <property type="entry name" value="S-adenosyl-L-methionine-dependent methyltransferases"/>
    <property type="match status" value="1"/>
</dbReference>
<evidence type="ECO:0000256" key="5">
    <source>
        <dbReference type="ARBA" id="ARBA00039112"/>
    </source>
</evidence>
<dbReference type="InterPro" id="IPR029063">
    <property type="entry name" value="SAM-dependent_MTases_sf"/>
</dbReference>
<accession>A0A1Y2EDD8</accession>
<dbReference type="OrthoDB" id="1298661at2759"/>
<feature type="region of interest" description="Disordered" evidence="13">
    <location>
        <begin position="1"/>
        <end position="22"/>
    </location>
</feature>
<keyword evidence="15" id="KW-1185">Reference proteome</keyword>
<dbReference type="GeneID" id="63781933"/>
<protein>
    <recommendedName>
        <fullName evidence="6">Alpha N-terminal protein methyltransferase 1</fullName>
        <ecNumber evidence="5">2.1.1.244</ecNumber>
    </recommendedName>
    <alternativeName>
        <fullName evidence="11">Translation associated element 1</fullName>
    </alternativeName>
    <alternativeName>
        <fullName evidence="7">X-Pro-Lys N-terminal protein methyltransferase 1</fullName>
    </alternativeName>
</protein>
<dbReference type="AlphaFoldDB" id="A0A1Y2EDD8"/>
<dbReference type="Proteomes" id="UP000193689">
    <property type="component" value="Unassembled WGS sequence"/>
</dbReference>
<evidence type="ECO:0000313" key="15">
    <source>
        <dbReference type="Proteomes" id="UP000193689"/>
    </source>
</evidence>
<evidence type="ECO:0000256" key="2">
    <source>
        <dbReference type="ARBA" id="ARBA00022603"/>
    </source>
</evidence>
<dbReference type="FunFam" id="3.40.50.150:FF:000025">
    <property type="entry name" value="N-terminal Xaa-Pro-Lys N-methyltransferase 1"/>
    <property type="match status" value="1"/>
</dbReference>
<dbReference type="RefSeq" id="XP_040719522.1">
    <property type="nucleotide sequence ID" value="XM_040865721.1"/>
</dbReference>
<reference evidence="14 15" key="1">
    <citation type="submission" date="2016-07" db="EMBL/GenBank/DDBJ databases">
        <title>Pervasive Adenine N6-methylation of Active Genes in Fungi.</title>
        <authorList>
            <consortium name="DOE Joint Genome Institute"/>
            <person name="Mondo S.J."/>
            <person name="Dannebaum R.O."/>
            <person name="Kuo R.C."/>
            <person name="Labutti K."/>
            <person name="Haridas S."/>
            <person name="Kuo A."/>
            <person name="Salamov A."/>
            <person name="Ahrendt S.R."/>
            <person name="Lipzen A."/>
            <person name="Sullivan W."/>
            <person name="Andreopoulos W.B."/>
            <person name="Clum A."/>
            <person name="Lindquist E."/>
            <person name="Daum C."/>
            <person name="Ramamoorthy G.K."/>
            <person name="Gryganskyi A."/>
            <person name="Culley D."/>
            <person name="Magnuson J.K."/>
            <person name="James T.Y."/>
            <person name="O'Malley M.A."/>
            <person name="Stajich J.E."/>
            <person name="Spatafora J.W."/>
            <person name="Visel A."/>
            <person name="Grigoriev I.V."/>
        </authorList>
    </citation>
    <scope>NUCLEOTIDE SEQUENCE [LARGE SCALE GENOMIC DNA]</scope>
    <source>
        <strain evidence="14 15">CBS 129021</strain>
    </source>
</reference>
<name>A0A1Y2EDD8_9PEZI</name>
<keyword evidence="4 12" id="KW-0949">S-adenosyl-L-methionine</keyword>
<dbReference type="PIRSF" id="PIRSF016958">
    <property type="entry name" value="DUF858_MeTrfase_lik"/>
    <property type="match status" value="1"/>
</dbReference>
<evidence type="ECO:0000256" key="11">
    <source>
        <dbReference type="ARBA" id="ARBA00082558"/>
    </source>
</evidence>
<evidence type="ECO:0000256" key="10">
    <source>
        <dbReference type="ARBA" id="ARBA00048167"/>
    </source>
</evidence>
<dbReference type="GO" id="GO:0032259">
    <property type="term" value="P:methylation"/>
    <property type="evidence" value="ECO:0007669"/>
    <property type="project" value="UniProtKB-KW"/>
</dbReference>
<dbReference type="PANTHER" id="PTHR12753">
    <property type="entry name" value="AD-003 - RELATED"/>
    <property type="match status" value="1"/>
</dbReference>
<dbReference type="STRING" id="1141098.A0A1Y2EDD8"/>
<dbReference type="InParanoid" id="A0A1Y2EDD8"/>
<dbReference type="GO" id="GO:0071885">
    <property type="term" value="F:N-terminal protein N-methyltransferase activity"/>
    <property type="evidence" value="ECO:0007669"/>
    <property type="project" value="UniProtKB-EC"/>
</dbReference>
<evidence type="ECO:0000256" key="13">
    <source>
        <dbReference type="SAM" id="MobiDB-lite"/>
    </source>
</evidence>
<organism evidence="14 15">
    <name type="scientific">Pseudomassariella vexata</name>
    <dbReference type="NCBI Taxonomy" id="1141098"/>
    <lineage>
        <taxon>Eukaryota</taxon>
        <taxon>Fungi</taxon>
        <taxon>Dikarya</taxon>
        <taxon>Ascomycota</taxon>
        <taxon>Pezizomycotina</taxon>
        <taxon>Sordariomycetes</taxon>
        <taxon>Xylariomycetidae</taxon>
        <taxon>Amphisphaeriales</taxon>
        <taxon>Pseudomassariaceae</taxon>
        <taxon>Pseudomassariella</taxon>
    </lineage>
</organism>
<evidence type="ECO:0000256" key="6">
    <source>
        <dbReference type="ARBA" id="ARBA00039449"/>
    </source>
</evidence>
<dbReference type="Pfam" id="PF05891">
    <property type="entry name" value="Methyltransf_PK"/>
    <property type="match status" value="1"/>
</dbReference>
<dbReference type="InterPro" id="IPR008576">
    <property type="entry name" value="MeTrfase_NTM1"/>
</dbReference>
<dbReference type="Gene3D" id="3.40.50.150">
    <property type="entry name" value="Vaccinia Virus protein VP39"/>
    <property type="match status" value="1"/>
</dbReference>
<dbReference type="EMBL" id="MCFJ01000002">
    <property type="protein sequence ID" value="ORY69572.1"/>
    <property type="molecule type" value="Genomic_DNA"/>
</dbReference>
<evidence type="ECO:0000256" key="12">
    <source>
        <dbReference type="PIRSR" id="PIRSR016958-1"/>
    </source>
</evidence>
<evidence type="ECO:0000256" key="4">
    <source>
        <dbReference type="ARBA" id="ARBA00022691"/>
    </source>
</evidence>
<evidence type="ECO:0000256" key="8">
    <source>
        <dbReference type="ARBA" id="ARBA00047306"/>
    </source>
</evidence>
<comment type="similarity">
    <text evidence="1">Belongs to the methyltransferase superfamily. NTM1 family.</text>
</comment>
<feature type="binding site" evidence="12">
    <location>
        <position position="80"/>
    </location>
    <ligand>
        <name>S-adenosyl-L-methionine</name>
        <dbReference type="ChEBI" id="CHEBI:59789"/>
    </ligand>
</feature>
<feature type="binding site" evidence="12">
    <location>
        <position position="75"/>
    </location>
    <ligand>
        <name>S-adenosyl-L-methionine</name>
        <dbReference type="ChEBI" id="CHEBI:59789"/>
    </ligand>
</feature>
<comment type="catalytic activity">
    <reaction evidence="9">
        <text>N-terminal L-prolyl-L-prolyl-L-lysyl-[protein] + 2 S-adenosyl-L-methionine = N-terminal N,N-dimethyl-L-prolyl-L-prolyl-L-lysyl-[protein] + 2 S-adenosyl-L-homocysteine + 2 H(+)</text>
        <dbReference type="Rhea" id="RHEA:54736"/>
        <dbReference type="Rhea" id="RHEA-COMP:13787"/>
        <dbReference type="Rhea" id="RHEA-COMP:13974"/>
        <dbReference type="ChEBI" id="CHEBI:15378"/>
        <dbReference type="ChEBI" id="CHEBI:57856"/>
        <dbReference type="ChEBI" id="CHEBI:59789"/>
        <dbReference type="ChEBI" id="CHEBI:138059"/>
        <dbReference type="ChEBI" id="CHEBI:138318"/>
        <dbReference type="EC" id="2.1.1.244"/>
    </reaction>
</comment>
<evidence type="ECO:0000313" key="14">
    <source>
        <dbReference type="EMBL" id="ORY69572.1"/>
    </source>
</evidence>
<evidence type="ECO:0000256" key="3">
    <source>
        <dbReference type="ARBA" id="ARBA00022679"/>
    </source>
</evidence>
<proteinExistence type="inferred from homology"/>
<comment type="catalytic activity">
    <reaction evidence="8">
        <text>N-terminal L-seryl-L-prolyl-L-lysyl-[protein] + 3 S-adenosyl-L-methionine = N-terminal N,N,N-trimethyl-L-seryl-L-prolyl-L-lysyl-[protein] + 3 S-adenosyl-L-homocysteine + 3 H(+)</text>
        <dbReference type="Rhea" id="RHEA:54724"/>
        <dbReference type="Rhea" id="RHEA-COMP:13789"/>
        <dbReference type="Rhea" id="RHEA-COMP:13973"/>
        <dbReference type="ChEBI" id="CHEBI:15378"/>
        <dbReference type="ChEBI" id="CHEBI:57856"/>
        <dbReference type="ChEBI" id="CHEBI:59789"/>
        <dbReference type="ChEBI" id="CHEBI:138061"/>
        <dbReference type="ChEBI" id="CHEBI:138317"/>
        <dbReference type="EC" id="2.1.1.244"/>
    </reaction>
</comment>
<keyword evidence="2 14" id="KW-0489">Methyltransferase</keyword>
<comment type="caution">
    <text evidence="14">The sequence shown here is derived from an EMBL/GenBank/DDBJ whole genome shotgun (WGS) entry which is preliminary data.</text>
</comment>
<comment type="catalytic activity">
    <reaction evidence="10">
        <text>N-terminal L-alanyl-L-prolyl-L-lysyl-[protein] + 3 S-adenosyl-L-methionine = N-terminal N,N,N-trimethyl-L-alanyl-L-prolyl-L-lysyl-[protein] + 3 S-adenosyl-L-homocysteine + 3 H(+)</text>
        <dbReference type="Rhea" id="RHEA:54712"/>
        <dbReference type="Rhea" id="RHEA-COMP:13785"/>
        <dbReference type="Rhea" id="RHEA-COMP:13971"/>
        <dbReference type="ChEBI" id="CHEBI:15378"/>
        <dbReference type="ChEBI" id="CHEBI:57856"/>
        <dbReference type="ChEBI" id="CHEBI:59789"/>
        <dbReference type="ChEBI" id="CHEBI:138057"/>
        <dbReference type="ChEBI" id="CHEBI:138315"/>
        <dbReference type="EC" id="2.1.1.244"/>
    </reaction>
</comment>
<feature type="binding site" evidence="12">
    <location>
        <position position="137"/>
    </location>
    <ligand>
        <name>S-adenosyl-L-methionine</name>
        <dbReference type="ChEBI" id="CHEBI:59789"/>
    </ligand>
</feature>
<evidence type="ECO:0000256" key="9">
    <source>
        <dbReference type="ARBA" id="ARBA00047885"/>
    </source>
</evidence>
<dbReference type="PANTHER" id="PTHR12753:SF0">
    <property type="entry name" value="ALPHA N-TERMINAL PROTEIN METHYLTRANSFERASE 1"/>
    <property type="match status" value="1"/>
</dbReference>